<keyword evidence="1" id="KW-0812">Transmembrane</keyword>
<sequence length="53" mass="5820">MGRIFLIALVIFLAFFAASWLFGILLGLFKWVLFVGLVVLGAMAVKKAFSGQK</sequence>
<reference evidence="2" key="1">
    <citation type="submission" date="2023-01" db="EMBL/GenBank/DDBJ databases">
        <title>Draft genome sequence of Nocardiopsis sp. LSu2-4 isolated from halophytes.</title>
        <authorList>
            <person name="Duangmal K."/>
            <person name="Chantavorakit T."/>
        </authorList>
    </citation>
    <scope>NUCLEOTIDE SEQUENCE</scope>
    <source>
        <strain evidence="2">LSu2-4</strain>
    </source>
</reference>
<organism evidence="2 3">
    <name type="scientific">Nocardiopsis suaedae</name>
    <dbReference type="NCBI Taxonomy" id="3018444"/>
    <lineage>
        <taxon>Bacteria</taxon>
        <taxon>Bacillati</taxon>
        <taxon>Actinomycetota</taxon>
        <taxon>Actinomycetes</taxon>
        <taxon>Streptosporangiales</taxon>
        <taxon>Nocardiopsidaceae</taxon>
        <taxon>Nocardiopsis</taxon>
    </lineage>
</organism>
<keyword evidence="1" id="KW-1133">Transmembrane helix</keyword>
<proteinExistence type="predicted"/>
<keyword evidence="3" id="KW-1185">Reference proteome</keyword>
<accession>A0ABT4TR22</accession>
<gene>
    <name evidence="2" type="ORF">O4U47_21700</name>
</gene>
<name>A0ABT4TR22_9ACTN</name>
<protein>
    <recommendedName>
        <fullName evidence="4">Hydrophobic protein</fullName>
    </recommendedName>
</protein>
<evidence type="ECO:0008006" key="4">
    <source>
        <dbReference type="Google" id="ProtNLM"/>
    </source>
</evidence>
<evidence type="ECO:0000313" key="2">
    <source>
        <dbReference type="EMBL" id="MDA2807135.1"/>
    </source>
</evidence>
<evidence type="ECO:0000256" key="1">
    <source>
        <dbReference type="SAM" id="Phobius"/>
    </source>
</evidence>
<dbReference type="Proteomes" id="UP001165685">
    <property type="component" value="Unassembled WGS sequence"/>
</dbReference>
<feature type="transmembrane region" description="Helical" evidence="1">
    <location>
        <begin position="31"/>
        <end position="49"/>
    </location>
</feature>
<evidence type="ECO:0000313" key="3">
    <source>
        <dbReference type="Proteomes" id="UP001165685"/>
    </source>
</evidence>
<dbReference type="RefSeq" id="WP_270679764.1">
    <property type="nucleotide sequence ID" value="NZ_JAQFWP010000047.1"/>
</dbReference>
<dbReference type="EMBL" id="JAQFWP010000047">
    <property type="protein sequence ID" value="MDA2807135.1"/>
    <property type="molecule type" value="Genomic_DNA"/>
</dbReference>
<keyword evidence="1" id="KW-0472">Membrane</keyword>
<comment type="caution">
    <text evidence="2">The sequence shown here is derived from an EMBL/GenBank/DDBJ whole genome shotgun (WGS) entry which is preliminary data.</text>
</comment>